<feature type="transmembrane region" description="Helical" evidence="2">
    <location>
        <begin position="156"/>
        <end position="180"/>
    </location>
</feature>
<organism evidence="4 5">
    <name type="scientific">Pedobacter frigidisoli</name>
    <dbReference type="NCBI Taxonomy" id="2530455"/>
    <lineage>
        <taxon>Bacteria</taxon>
        <taxon>Pseudomonadati</taxon>
        <taxon>Bacteroidota</taxon>
        <taxon>Sphingobacteriia</taxon>
        <taxon>Sphingobacteriales</taxon>
        <taxon>Sphingobacteriaceae</taxon>
        <taxon>Pedobacter</taxon>
    </lineage>
</organism>
<dbReference type="Proteomes" id="UP000291485">
    <property type="component" value="Unassembled WGS sequence"/>
</dbReference>
<evidence type="ECO:0000313" key="4">
    <source>
        <dbReference type="EMBL" id="TCD01989.1"/>
    </source>
</evidence>
<keyword evidence="4" id="KW-0808">Transferase</keyword>
<keyword evidence="2" id="KW-1133">Transmembrane helix</keyword>
<sequence length="358" mass="41050">MTTIAIEESTANIKIAYFGTILSSNLALQLENNFRYISFSDNLSAYLAEQSLLTLPDVIIMEVGGNDESLKQVAYIKQHPVLKNLITILIGLDGNEELRKKSLNLKVNDYYAYPFPMEDFFARINFLVKFKSIKPRMLELPRVMEQRYRMPVSKRIFDVIASGFALLLLSPLFIVIAILIKLESKGKVIYKSKRVGAAYKIFDFYKFRSMRSDADKMLNDLAALNQYANEGDNKNGKSAFVKFNNDPRITRLGKILRKTSIDELPQLINVFIGDMSLVGNRPLPLYEAEQLTTDRWSTRFNGPAGLTGLWQISRRGHKNMSESERKELDNYYANHYSIFLDMKIIIKTIPALIQKEQV</sequence>
<dbReference type="RefSeq" id="WP_131562082.1">
    <property type="nucleotide sequence ID" value="NZ_SJSN01000019.1"/>
</dbReference>
<keyword evidence="2" id="KW-0472">Membrane</keyword>
<feature type="domain" description="Bacterial sugar transferase" evidence="3">
    <location>
        <begin position="154"/>
        <end position="353"/>
    </location>
</feature>
<reference evidence="4 5" key="1">
    <citation type="submission" date="2019-02" db="EMBL/GenBank/DDBJ databases">
        <title>Pedobacter sp. RP-3-11 sp. nov., isolated from Arctic soil.</title>
        <authorList>
            <person name="Dahal R.H."/>
        </authorList>
    </citation>
    <scope>NUCLEOTIDE SEQUENCE [LARGE SCALE GENOMIC DNA]</scope>
    <source>
        <strain evidence="4 5">RP-3-11</strain>
    </source>
</reference>
<accession>A0A4R0NP22</accession>
<evidence type="ECO:0000313" key="5">
    <source>
        <dbReference type="Proteomes" id="UP000291485"/>
    </source>
</evidence>
<evidence type="ECO:0000256" key="2">
    <source>
        <dbReference type="SAM" id="Phobius"/>
    </source>
</evidence>
<dbReference type="GO" id="GO:0016780">
    <property type="term" value="F:phosphotransferase activity, for other substituted phosphate groups"/>
    <property type="evidence" value="ECO:0007669"/>
    <property type="project" value="TreeGrafter"/>
</dbReference>
<name>A0A4R0NP22_9SPHI</name>
<dbReference type="PANTHER" id="PTHR30576">
    <property type="entry name" value="COLANIC BIOSYNTHESIS UDP-GLUCOSE LIPID CARRIER TRANSFERASE"/>
    <property type="match status" value="1"/>
</dbReference>
<dbReference type="EMBL" id="SJSN01000019">
    <property type="protein sequence ID" value="TCD01989.1"/>
    <property type="molecule type" value="Genomic_DNA"/>
</dbReference>
<comment type="caution">
    <text evidence="4">The sequence shown here is derived from an EMBL/GenBank/DDBJ whole genome shotgun (WGS) entry which is preliminary data.</text>
</comment>
<evidence type="ECO:0000256" key="1">
    <source>
        <dbReference type="ARBA" id="ARBA00006464"/>
    </source>
</evidence>
<dbReference type="Pfam" id="PF02397">
    <property type="entry name" value="Bac_transf"/>
    <property type="match status" value="1"/>
</dbReference>
<dbReference type="PANTHER" id="PTHR30576:SF0">
    <property type="entry name" value="UNDECAPRENYL-PHOSPHATE N-ACETYLGALACTOSAMINYL 1-PHOSPHATE TRANSFERASE-RELATED"/>
    <property type="match status" value="1"/>
</dbReference>
<dbReference type="InterPro" id="IPR011006">
    <property type="entry name" value="CheY-like_superfamily"/>
</dbReference>
<protein>
    <submittedName>
        <fullName evidence="4">Sugar transferase</fullName>
    </submittedName>
</protein>
<dbReference type="SUPFAM" id="SSF52172">
    <property type="entry name" value="CheY-like"/>
    <property type="match status" value="1"/>
</dbReference>
<keyword evidence="2" id="KW-0812">Transmembrane</keyword>
<keyword evidence="5" id="KW-1185">Reference proteome</keyword>
<dbReference type="AlphaFoldDB" id="A0A4R0NP22"/>
<proteinExistence type="inferred from homology"/>
<gene>
    <name evidence="4" type="ORF">EZ449_19530</name>
</gene>
<evidence type="ECO:0000259" key="3">
    <source>
        <dbReference type="Pfam" id="PF02397"/>
    </source>
</evidence>
<dbReference type="OrthoDB" id="9808602at2"/>
<dbReference type="InterPro" id="IPR003362">
    <property type="entry name" value="Bact_transf"/>
</dbReference>
<comment type="similarity">
    <text evidence="1">Belongs to the bacterial sugar transferase family.</text>
</comment>